<dbReference type="AlphaFoldDB" id="A0A437AF53"/>
<proteinExistence type="predicted"/>
<comment type="caution">
    <text evidence="1">The sequence shown here is derived from an EMBL/GenBank/DDBJ whole genome shotgun (WGS) entry which is preliminary data.</text>
</comment>
<organism evidence="1 2">
    <name type="scientific">Arthrobotrys flagrans</name>
    <name type="common">Nematode-trapping fungus</name>
    <name type="synonym">Trichothecium flagrans</name>
    <dbReference type="NCBI Taxonomy" id="97331"/>
    <lineage>
        <taxon>Eukaryota</taxon>
        <taxon>Fungi</taxon>
        <taxon>Dikarya</taxon>
        <taxon>Ascomycota</taxon>
        <taxon>Pezizomycotina</taxon>
        <taxon>Orbiliomycetes</taxon>
        <taxon>Orbiliales</taxon>
        <taxon>Orbiliaceae</taxon>
        <taxon>Arthrobotrys</taxon>
    </lineage>
</organism>
<evidence type="ECO:0000313" key="1">
    <source>
        <dbReference type="EMBL" id="RVD89706.1"/>
    </source>
</evidence>
<keyword evidence="2" id="KW-1185">Reference proteome</keyword>
<accession>A0A437AF53</accession>
<protein>
    <submittedName>
        <fullName evidence="1">Uncharacterized protein</fullName>
    </submittedName>
</protein>
<dbReference type="Proteomes" id="UP000283090">
    <property type="component" value="Unassembled WGS sequence"/>
</dbReference>
<evidence type="ECO:0000313" key="2">
    <source>
        <dbReference type="Proteomes" id="UP000283090"/>
    </source>
</evidence>
<reference evidence="1 2" key="1">
    <citation type="submission" date="2019-01" db="EMBL/GenBank/DDBJ databases">
        <title>Intercellular communication is required for trap formation in the nematode-trapping fungus Duddingtonia flagrans.</title>
        <authorList>
            <person name="Youssar L."/>
            <person name="Wernet V."/>
            <person name="Hensel N."/>
            <person name="Hildebrandt H.-G."/>
            <person name="Fischer R."/>
        </authorList>
    </citation>
    <scope>NUCLEOTIDE SEQUENCE [LARGE SCALE GENOMIC DNA]</scope>
    <source>
        <strain evidence="1 2">CBS H-5679</strain>
    </source>
</reference>
<name>A0A437AF53_ARTFL</name>
<dbReference type="RefSeq" id="XP_067495250.1">
    <property type="nucleotide sequence ID" value="XM_067636525.1"/>
</dbReference>
<dbReference type="OrthoDB" id="5315189at2759"/>
<dbReference type="GeneID" id="93583012"/>
<sequence length="98" mass="10608">MLETLAYYTRATTAGLARGAFAFAIELSVDTAAKTWSLGQYAGLPDPDFGYAGGYKGTSKVVTFTLSPKFMLGAVERGDMHFIYGPVYPSDFQVGLEY</sequence>
<dbReference type="EMBL" id="SAEB01000001">
    <property type="protein sequence ID" value="RVD89706.1"/>
    <property type="molecule type" value="Genomic_DNA"/>
</dbReference>
<dbReference type="VEuPathDB" id="FungiDB:DFL_000701"/>
<gene>
    <name evidence="1" type="ORF">DFL_000701</name>
</gene>